<comment type="caution">
    <text evidence="1">The sequence shown here is derived from an EMBL/GenBank/DDBJ whole genome shotgun (WGS) entry which is preliminary data.</text>
</comment>
<dbReference type="GeneID" id="23331550"/>
<evidence type="ECO:0000313" key="1">
    <source>
        <dbReference type="EMBL" id="KJW01589.1"/>
    </source>
</evidence>
<proteinExistence type="predicted"/>
<name>A0ABR5DS55_RICPA</name>
<sequence length="154" mass="16104">MVIFDEFTAITYSGSIGTKGMVDIVQIDRGDVTIQGTVKTGSISFTTAQSATLSLNNTSIINESITTTGNKIHTLAISNDLTTGASGSGSVGSDSNHLKTVQFNGVDSKITIDSEDFYSSITTKTNNQGTAIFNANNGLTDDLGGENLNLKLVQ</sequence>
<accession>A0ABR5DS55</accession>
<protein>
    <recommendedName>
        <fullName evidence="3">Cell surface antigen-like domain protein</fullName>
    </recommendedName>
</protein>
<dbReference type="EMBL" id="LAOO01000001">
    <property type="protein sequence ID" value="KJW01589.1"/>
    <property type="molecule type" value="Genomic_DNA"/>
</dbReference>
<gene>
    <name evidence="1" type="ORF">RPATATE_0256</name>
</gene>
<organism evidence="1 2">
    <name type="scientific">Rickettsia parkeri str. Tate's Hell</name>
    <dbReference type="NCBI Taxonomy" id="1359189"/>
    <lineage>
        <taxon>Bacteria</taxon>
        <taxon>Pseudomonadati</taxon>
        <taxon>Pseudomonadota</taxon>
        <taxon>Alphaproteobacteria</taxon>
        <taxon>Rickettsiales</taxon>
        <taxon>Rickettsiaceae</taxon>
        <taxon>Rickettsieae</taxon>
        <taxon>Rickettsia</taxon>
        <taxon>spotted fever group</taxon>
    </lineage>
</organism>
<dbReference type="RefSeq" id="WP_010977822.1">
    <property type="nucleotide sequence ID" value="NZ_LAOO01000001.1"/>
</dbReference>
<keyword evidence="2" id="KW-1185">Reference proteome</keyword>
<dbReference type="Proteomes" id="UP000035491">
    <property type="component" value="Unassembled WGS sequence"/>
</dbReference>
<evidence type="ECO:0000313" key="2">
    <source>
        <dbReference type="Proteomes" id="UP000035491"/>
    </source>
</evidence>
<reference evidence="1 2" key="1">
    <citation type="submission" date="2015-02" db="EMBL/GenBank/DDBJ databases">
        <title>Genome Sequencing of Rickettsiales.</title>
        <authorList>
            <person name="Daugherty S.C."/>
            <person name="Su Q."/>
            <person name="Abolude K."/>
            <person name="Beier-Sexton M."/>
            <person name="Carlyon J.A."/>
            <person name="Carter R."/>
            <person name="Day N.P."/>
            <person name="Dumler S.J."/>
            <person name="Dyachenko V."/>
            <person name="Godinez A."/>
            <person name="Kurtti T.J."/>
            <person name="Lichay M."/>
            <person name="Mullins K.E."/>
            <person name="Ott S."/>
            <person name="Pappas-Brown V."/>
            <person name="Paris D.H."/>
            <person name="Patel P."/>
            <person name="Richards A.L."/>
            <person name="Sadzewicz L."/>
            <person name="Sears K."/>
            <person name="Seidman D."/>
            <person name="Sengamalay N."/>
            <person name="Stenos J."/>
            <person name="Tallon L.J."/>
            <person name="Vincent G."/>
            <person name="Fraser C.M."/>
            <person name="Munderloh U."/>
            <person name="Dunning-Hotopp J.C."/>
        </authorList>
    </citation>
    <scope>NUCLEOTIDE SEQUENCE [LARGE SCALE GENOMIC DNA]</scope>
    <source>
        <strain evidence="1 2">Tate's Hell</strain>
    </source>
</reference>
<evidence type="ECO:0008006" key="3">
    <source>
        <dbReference type="Google" id="ProtNLM"/>
    </source>
</evidence>